<sequence>MIIFLIFPTQLFDYAYLQECLKDKGVKNKDIKIYLIEEPTYFTKYKFHKLKLAFHRASMKSYYNYLKQKGMSVEYYEFKDNYLSDLKNHEVFFYNPIDHNLTKKILSCSAKKITMLETPEFITTHADLKEYYDKNKNKKFTHDSSFYRWQRNRLKILTPITKLSYDKENRLSFPKGQKDVFSPQNNTNKHITEAKTYVNKHFADNWGTMDNFIFPIDHTGAKKWLANFIKIRLNKFGKYEDAFNSKIKFGYHSILSPLLNIGLLIDKDILDAIHANHSKVPLNSLEGYIRQLIGWKQSMRYLYEFHSDKFCKISSGIGKATIIGKNYLNHTNKLSKRFWDATTGIPPIDDCIKKAYQYSYLHHIERLMVIGQFFLLTMVDPDEVYKWFISVVSIDSYEWVMVPNIYGMIMYADGGFMMSRPYFSSSVYIKKMNDGEYKTGAKTTGAKIEDTTEDIKEGGKSSKSVSKTKVKTKSNDAKGIKLADGNTYQWDDIWDALYYNLINTHYAKFKKIYATARNVYHWDNKTKDEQKRLIKLAKMYIDYL</sequence>
<dbReference type="Gene3D" id="3.40.50.620">
    <property type="entry name" value="HUPs"/>
    <property type="match status" value="1"/>
</dbReference>
<name>A0A6C0I236_9ZZZZ</name>
<evidence type="ECO:0008006" key="2">
    <source>
        <dbReference type="Google" id="ProtNLM"/>
    </source>
</evidence>
<reference evidence="1" key="1">
    <citation type="journal article" date="2020" name="Nature">
        <title>Giant virus diversity and host interactions through global metagenomics.</title>
        <authorList>
            <person name="Schulz F."/>
            <person name="Roux S."/>
            <person name="Paez-Espino D."/>
            <person name="Jungbluth S."/>
            <person name="Walsh D.A."/>
            <person name="Denef V.J."/>
            <person name="McMahon K.D."/>
            <person name="Konstantinidis K.T."/>
            <person name="Eloe-Fadrosh E.A."/>
            <person name="Kyrpides N.C."/>
            <person name="Woyke T."/>
        </authorList>
    </citation>
    <scope>NUCLEOTIDE SEQUENCE</scope>
    <source>
        <strain evidence="1">GVMAG-M-3300023184-186</strain>
    </source>
</reference>
<dbReference type="SUPFAM" id="SSF48173">
    <property type="entry name" value="Cryptochrome/photolyase FAD-binding domain"/>
    <property type="match status" value="1"/>
</dbReference>
<dbReference type="InterPro" id="IPR052551">
    <property type="entry name" value="UV-DNA_repair_photolyase"/>
</dbReference>
<proteinExistence type="predicted"/>
<organism evidence="1">
    <name type="scientific">viral metagenome</name>
    <dbReference type="NCBI Taxonomy" id="1070528"/>
    <lineage>
        <taxon>unclassified sequences</taxon>
        <taxon>metagenomes</taxon>
        <taxon>organismal metagenomes</taxon>
    </lineage>
</organism>
<dbReference type="EMBL" id="MN740065">
    <property type="protein sequence ID" value="QHT86213.1"/>
    <property type="molecule type" value="Genomic_DNA"/>
</dbReference>
<dbReference type="InterPro" id="IPR014729">
    <property type="entry name" value="Rossmann-like_a/b/a_fold"/>
</dbReference>
<dbReference type="Gene3D" id="1.10.579.10">
    <property type="entry name" value="DNA Cyclobutane Dipyrimidine Photolyase, subunit A, domain 3"/>
    <property type="match status" value="1"/>
</dbReference>
<evidence type="ECO:0000313" key="1">
    <source>
        <dbReference type="EMBL" id="QHT86213.1"/>
    </source>
</evidence>
<dbReference type="InterPro" id="IPR007357">
    <property type="entry name" value="PhrB-like"/>
</dbReference>
<accession>A0A6C0I236</accession>
<dbReference type="InterPro" id="IPR036134">
    <property type="entry name" value="Crypto/Photolyase_FAD-like_sf"/>
</dbReference>
<dbReference type="PANTHER" id="PTHR38657:SF1">
    <property type="entry name" value="SLR1343 PROTEIN"/>
    <property type="match status" value="1"/>
</dbReference>
<dbReference type="PANTHER" id="PTHR38657">
    <property type="entry name" value="SLR1343 PROTEIN"/>
    <property type="match status" value="1"/>
</dbReference>
<protein>
    <recommendedName>
        <fullName evidence="2">Cryptochrome/DNA photolyase FAD-binding domain-containing protein</fullName>
    </recommendedName>
</protein>
<dbReference type="Gene3D" id="1.25.40.80">
    <property type="match status" value="1"/>
</dbReference>
<dbReference type="Pfam" id="PF04244">
    <property type="entry name" value="DPRP"/>
    <property type="match status" value="1"/>
</dbReference>
<dbReference type="AlphaFoldDB" id="A0A6C0I236"/>